<dbReference type="GO" id="GO:0003729">
    <property type="term" value="F:mRNA binding"/>
    <property type="evidence" value="ECO:0007669"/>
    <property type="project" value="TreeGrafter"/>
</dbReference>
<dbReference type="PANTHER" id="PTHR12357">
    <property type="entry name" value="YTH YT521-B HOMOLOGY DOMAIN-CONTAINING"/>
    <property type="match status" value="1"/>
</dbReference>
<dbReference type="GO" id="GO:0061157">
    <property type="term" value="P:mRNA destabilization"/>
    <property type="evidence" value="ECO:0007669"/>
    <property type="project" value="TreeGrafter"/>
</dbReference>
<comment type="caution">
    <text evidence="2">The sequence shown here is derived from an EMBL/GenBank/DDBJ whole genome shotgun (WGS) entry which is preliminary data.</text>
</comment>
<dbReference type="Gene3D" id="3.10.590.10">
    <property type="entry name" value="ph1033 like domains"/>
    <property type="match status" value="1"/>
</dbReference>
<gene>
    <name evidence="2" type="ORF">HANVADRAFT_16779</name>
</gene>
<dbReference type="PANTHER" id="PTHR12357:SF89">
    <property type="entry name" value="YTH DOMAIN-CONTAINING FAMILY PROTEIN"/>
    <property type="match status" value="1"/>
</dbReference>
<name>A0A1B7TGD4_9ASCO</name>
<proteinExistence type="predicted"/>
<dbReference type="InterPro" id="IPR045168">
    <property type="entry name" value="YTH_prot"/>
</dbReference>
<sequence>YDPFEFPKLDSKTSKFFIIKSDNLKNLEISFKNSMWSSSKATNNKLLKSYNKGKNRVFLFFSVNGSGKFCGVAEMTSDIKTDPVLDNSLTPNDKFGQWFNINWLLFKEIPNRYFRHILIPNNEMKSVTNSKNGLMIESFELGIEMLQIF</sequence>
<dbReference type="PROSITE" id="PS50882">
    <property type="entry name" value="YTH"/>
    <property type="match status" value="1"/>
</dbReference>
<feature type="non-terminal residue" evidence="2">
    <location>
        <position position="1"/>
    </location>
</feature>
<evidence type="ECO:0000313" key="3">
    <source>
        <dbReference type="Proteomes" id="UP000092321"/>
    </source>
</evidence>
<reference evidence="3" key="1">
    <citation type="journal article" date="2016" name="Proc. Natl. Acad. Sci. U.S.A.">
        <title>Comparative genomics of biotechnologically important yeasts.</title>
        <authorList>
            <person name="Riley R."/>
            <person name="Haridas S."/>
            <person name="Wolfe K.H."/>
            <person name="Lopes M.R."/>
            <person name="Hittinger C.T."/>
            <person name="Goeker M."/>
            <person name="Salamov A.A."/>
            <person name="Wisecaver J.H."/>
            <person name="Long T.M."/>
            <person name="Calvey C.H."/>
            <person name="Aerts A.L."/>
            <person name="Barry K.W."/>
            <person name="Choi C."/>
            <person name="Clum A."/>
            <person name="Coughlan A.Y."/>
            <person name="Deshpande S."/>
            <person name="Douglass A.P."/>
            <person name="Hanson S.J."/>
            <person name="Klenk H.-P."/>
            <person name="LaButti K.M."/>
            <person name="Lapidus A."/>
            <person name="Lindquist E.A."/>
            <person name="Lipzen A.M."/>
            <person name="Meier-Kolthoff J.P."/>
            <person name="Ohm R.A."/>
            <person name="Otillar R.P."/>
            <person name="Pangilinan J.L."/>
            <person name="Peng Y."/>
            <person name="Rokas A."/>
            <person name="Rosa C.A."/>
            <person name="Scheuner C."/>
            <person name="Sibirny A.A."/>
            <person name="Slot J.C."/>
            <person name="Stielow J.B."/>
            <person name="Sun H."/>
            <person name="Kurtzman C.P."/>
            <person name="Blackwell M."/>
            <person name="Grigoriev I.V."/>
            <person name="Jeffries T.W."/>
        </authorList>
    </citation>
    <scope>NUCLEOTIDE SEQUENCE [LARGE SCALE GENOMIC DNA]</scope>
    <source>
        <strain evidence="3">NRRL Y-1626</strain>
    </source>
</reference>
<dbReference type="CDD" id="cd21134">
    <property type="entry name" value="YTH"/>
    <property type="match status" value="1"/>
</dbReference>
<feature type="non-terminal residue" evidence="2">
    <location>
        <position position="149"/>
    </location>
</feature>
<keyword evidence="3" id="KW-1185">Reference proteome</keyword>
<dbReference type="GO" id="GO:1990247">
    <property type="term" value="F:N6-methyladenosine-containing RNA reader activity"/>
    <property type="evidence" value="ECO:0007669"/>
    <property type="project" value="TreeGrafter"/>
</dbReference>
<accession>A0A1B7TGD4</accession>
<dbReference type="OrthoDB" id="3973455at2759"/>
<dbReference type="GO" id="GO:0005737">
    <property type="term" value="C:cytoplasm"/>
    <property type="evidence" value="ECO:0007669"/>
    <property type="project" value="TreeGrafter"/>
</dbReference>
<protein>
    <submittedName>
        <fullName evidence="2">YTH-domain-containing protein</fullName>
    </submittedName>
</protein>
<dbReference type="Pfam" id="PF04146">
    <property type="entry name" value="YTH"/>
    <property type="match status" value="1"/>
</dbReference>
<organism evidence="2 3">
    <name type="scientific">Hanseniaspora valbyensis NRRL Y-1626</name>
    <dbReference type="NCBI Taxonomy" id="766949"/>
    <lineage>
        <taxon>Eukaryota</taxon>
        <taxon>Fungi</taxon>
        <taxon>Dikarya</taxon>
        <taxon>Ascomycota</taxon>
        <taxon>Saccharomycotina</taxon>
        <taxon>Saccharomycetes</taxon>
        <taxon>Saccharomycodales</taxon>
        <taxon>Saccharomycodaceae</taxon>
        <taxon>Hanseniaspora</taxon>
    </lineage>
</organism>
<evidence type="ECO:0000313" key="2">
    <source>
        <dbReference type="EMBL" id="OBA27803.1"/>
    </source>
</evidence>
<feature type="domain" description="YTH" evidence="1">
    <location>
        <begin position="14"/>
        <end position="149"/>
    </location>
</feature>
<dbReference type="Proteomes" id="UP000092321">
    <property type="component" value="Unassembled WGS sequence"/>
</dbReference>
<evidence type="ECO:0000259" key="1">
    <source>
        <dbReference type="PROSITE" id="PS50882"/>
    </source>
</evidence>
<dbReference type="AlphaFoldDB" id="A0A1B7TGD4"/>
<dbReference type="InterPro" id="IPR007275">
    <property type="entry name" value="YTH_domain"/>
</dbReference>
<dbReference type="EMBL" id="LXPE01000006">
    <property type="protein sequence ID" value="OBA27803.1"/>
    <property type="molecule type" value="Genomic_DNA"/>
</dbReference>